<sequence>MVCVVSSKIRAEVSSYPPDGLCGYSSLSPSTKTNVTSWLKASETSAERTLLPGSGADSKEDEVRRLFRLSDQRLSSRLHDAAVRRGNSYGHAVQHAPVGFLNLYREFSTSTVVTNALLVLKRINTYIKRRREGWSPLLVLGLSIDFFDDYDTVDVMRTIFVPSLFIAIGHISYSDASFPDCTILPPNILVYPNSRSSRTNRTYGHTLNDTLPIVERVRKSHPQLPLSISVALSGRYYTPEANGTFERYLPFEKCVEGRGPRFDDPAQICPNVVLAQWKLQKNDSYFYESLVNERLRLTFTFDSLEWLKAKLCEVKRFLTTVSFGVAAYDVEYDSLQQGCPQDPASSWCLQPSLRSSTAE</sequence>
<dbReference type="AlphaFoldDB" id="A0A9J6CWW8"/>
<evidence type="ECO:0000313" key="2">
    <source>
        <dbReference type="Proteomes" id="UP000821866"/>
    </source>
</evidence>
<reference evidence="1" key="2">
    <citation type="submission" date="2021-09" db="EMBL/GenBank/DDBJ databases">
        <authorList>
            <person name="Jia N."/>
            <person name="Wang J."/>
            <person name="Shi W."/>
            <person name="Du L."/>
            <person name="Sun Y."/>
            <person name="Zhan W."/>
            <person name="Jiang J."/>
            <person name="Wang Q."/>
            <person name="Zhang B."/>
            <person name="Ji P."/>
            <person name="Sakyi L.B."/>
            <person name="Cui X."/>
            <person name="Yuan T."/>
            <person name="Jiang B."/>
            <person name="Yang W."/>
            <person name="Lam T.T.-Y."/>
            <person name="Chang Q."/>
            <person name="Ding S."/>
            <person name="Wang X."/>
            <person name="Zhu J."/>
            <person name="Ruan X."/>
            <person name="Zhao L."/>
            <person name="Wei J."/>
            <person name="Que T."/>
            <person name="Du C."/>
            <person name="Cheng J."/>
            <person name="Dai P."/>
            <person name="Han X."/>
            <person name="Huang E."/>
            <person name="Gao Y."/>
            <person name="Liu J."/>
            <person name="Shao H."/>
            <person name="Ye R."/>
            <person name="Li L."/>
            <person name="Wei W."/>
            <person name="Wang X."/>
            <person name="Wang C."/>
            <person name="Huo Q."/>
            <person name="Li W."/>
            <person name="Guo W."/>
            <person name="Chen H."/>
            <person name="Chen S."/>
            <person name="Zhou L."/>
            <person name="Zhou L."/>
            <person name="Ni X."/>
            <person name="Tian J."/>
            <person name="Zhou Y."/>
            <person name="Sheng Y."/>
            <person name="Liu T."/>
            <person name="Pan Y."/>
            <person name="Xia L."/>
            <person name="Li J."/>
            <person name="Zhao F."/>
            <person name="Cao W."/>
        </authorList>
    </citation>
    <scope>NUCLEOTIDE SEQUENCE</scope>
    <source>
        <strain evidence="1">Rmic-2018</strain>
        <tissue evidence="1">Larvae</tissue>
    </source>
</reference>
<dbReference type="VEuPathDB" id="VectorBase:LOC119165655"/>
<comment type="caution">
    <text evidence="1">The sequence shown here is derived from an EMBL/GenBank/DDBJ whole genome shotgun (WGS) entry which is preliminary data.</text>
</comment>
<dbReference type="Proteomes" id="UP000821866">
    <property type="component" value="Unassembled WGS sequence"/>
</dbReference>
<name>A0A9J6CWW8_RHIMP</name>
<gene>
    <name evidence="1" type="ORF">HPB51_028428</name>
</gene>
<keyword evidence="2" id="KW-1185">Reference proteome</keyword>
<proteinExistence type="predicted"/>
<evidence type="ECO:0000313" key="1">
    <source>
        <dbReference type="EMBL" id="KAH7948643.1"/>
    </source>
</evidence>
<dbReference type="EMBL" id="JABSTU010005146">
    <property type="protein sequence ID" value="KAH7948643.1"/>
    <property type="molecule type" value="Genomic_DNA"/>
</dbReference>
<accession>A0A9J6CWW8</accession>
<organism evidence="1 2">
    <name type="scientific">Rhipicephalus microplus</name>
    <name type="common">Cattle tick</name>
    <name type="synonym">Boophilus microplus</name>
    <dbReference type="NCBI Taxonomy" id="6941"/>
    <lineage>
        <taxon>Eukaryota</taxon>
        <taxon>Metazoa</taxon>
        <taxon>Ecdysozoa</taxon>
        <taxon>Arthropoda</taxon>
        <taxon>Chelicerata</taxon>
        <taxon>Arachnida</taxon>
        <taxon>Acari</taxon>
        <taxon>Parasitiformes</taxon>
        <taxon>Ixodida</taxon>
        <taxon>Ixodoidea</taxon>
        <taxon>Ixodidae</taxon>
        <taxon>Rhipicephalinae</taxon>
        <taxon>Rhipicephalus</taxon>
        <taxon>Boophilus</taxon>
    </lineage>
</organism>
<protein>
    <submittedName>
        <fullName evidence="1">Uncharacterized protein</fullName>
    </submittedName>
</protein>
<reference evidence="1" key="1">
    <citation type="journal article" date="2020" name="Cell">
        <title>Large-Scale Comparative Analyses of Tick Genomes Elucidate Their Genetic Diversity and Vector Capacities.</title>
        <authorList>
            <consortium name="Tick Genome and Microbiome Consortium (TIGMIC)"/>
            <person name="Jia N."/>
            <person name="Wang J."/>
            <person name="Shi W."/>
            <person name="Du L."/>
            <person name="Sun Y."/>
            <person name="Zhan W."/>
            <person name="Jiang J.F."/>
            <person name="Wang Q."/>
            <person name="Zhang B."/>
            <person name="Ji P."/>
            <person name="Bell-Sakyi L."/>
            <person name="Cui X.M."/>
            <person name="Yuan T.T."/>
            <person name="Jiang B.G."/>
            <person name="Yang W.F."/>
            <person name="Lam T.T."/>
            <person name="Chang Q.C."/>
            <person name="Ding S.J."/>
            <person name="Wang X.J."/>
            <person name="Zhu J.G."/>
            <person name="Ruan X.D."/>
            <person name="Zhao L."/>
            <person name="Wei J.T."/>
            <person name="Ye R.Z."/>
            <person name="Que T.C."/>
            <person name="Du C.H."/>
            <person name="Zhou Y.H."/>
            <person name="Cheng J.X."/>
            <person name="Dai P.F."/>
            <person name="Guo W.B."/>
            <person name="Han X.H."/>
            <person name="Huang E.J."/>
            <person name="Li L.F."/>
            <person name="Wei W."/>
            <person name="Gao Y.C."/>
            <person name="Liu J.Z."/>
            <person name="Shao H.Z."/>
            <person name="Wang X."/>
            <person name="Wang C.C."/>
            <person name="Yang T.C."/>
            <person name="Huo Q.B."/>
            <person name="Li W."/>
            <person name="Chen H.Y."/>
            <person name="Chen S.E."/>
            <person name="Zhou L.G."/>
            <person name="Ni X.B."/>
            <person name="Tian J.H."/>
            <person name="Sheng Y."/>
            <person name="Liu T."/>
            <person name="Pan Y.S."/>
            <person name="Xia L.Y."/>
            <person name="Li J."/>
            <person name="Zhao F."/>
            <person name="Cao W.C."/>
        </authorList>
    </citation>
    <scope>NUCLEOTIDE SEQUENCE</scope>
    <source>
        <strain evidence="1">Rmic-2018</strain>
    </source>
</reference>